<sequence>MMPATYLVFLYVANKCRRDTDFDREVQMMQLEVGNGEEGAYRPKRERWIIRSLPKTHSG</sequence>
<comment type="caution">
    <text evidence="1">The sequence shown here is derived from an EMBL/GenBank/DDBJ whole genome shotgun (WGS) entry which is preliminary data.</text>
</comment>
<name>A0ABR9D621_9GAMM</name>
<dbReference type="Proteomes" id="UP000652176">
    <property type="component" value="Unassembled WGS sequence"/>
</dbReference>
<evidence type="ECO:0000313" key="2">
    <source>
        <dbReference type="Proteomes" id="UP000652176"/>
    </source>
</evidence>
<proteinExistence type="predicted"/>
<evidence type="ECO:0000313" key="1">
    <source>
        <dbReference type="EMBL" id="MBD9357669.1"/>
    </source>
</evidence>
<accession>A0ABR9D621</accession>
<keyword evidence="2" id="KW-1185">Reference proteome</keyword>
<reference evidence="1 2" key="1">
    <citation type="submission" date="2020-09" db="EMBL/GenBank/DDBJ databases">
        <title>Methylomonas albis sp. nov. and Methylomonas fluvii sp. nov.: Two cold-adapted methanotrophs from the River Elbe and an amended description of Methylovulum psychrotolerans strain Eb1.</title>
        <authorList>
            <person name="Bussmann I.K."/>
            <person name="Klings K.-W."/>
            <person name="Warnstedt J."/>
            <person name="Hoppert M."/>
            <person name="Saborowski A."/>
            <person name="Horn F."/>
            <person name="Liebner S."/>
        </authorList>
    </citation>
    <scope>NUCLEOTIDE SEQUENCE [LARGE SCALE GENOMIC DNA]</scope>
    <source>
        <strain evidence="1 2">EbA</strain>
    </source>
</reference>
<protein>
    <submittedName>
        <fullName evidence="1">Uncharacterized protein</fullName>
    </submittedName>
</protein>
<dbReference type="RefSeq" id="WP_192375933.1">
    <property type="nucleotide sequence ID" value="NZ_CAJHIV010000001.1"/>
</dbReference>
<gene>
    <name evidence="1" type="ORF">IE877_17650</name>
</gene>
<dbReference type="EMBL" id="JACXSS010000001">
    <property type="protein sequence ID" value="MBD9357669.1"/>
    <property type="molecule type" value="Genomic_DNA"/>
</dbReference>
<organism evidence="1 2">
    <name type="scientific">Methylomonas albis</name>
    <dbReference type="NCBI Taxonomy" id="1854563"/>
    <lineage>
        <taxon>Bacteria</taxon>
        <taxon>Pseudomonadati</taxon>
        <taxon>Pseudomonadota</taxon>
        <taxon>Gammaproteobacteria</taxon>
        <taxon>Methylococcales</taxon>
        <taxon>Methylococcaceae</taxon>
        <taxon>Methylomonas</taxon>
    </lineage>
</organism>